<evidence type="ECO:0000256" key="1">
    <source>
        <dbReference type="ARBA" id="ARBA00004141"/>
    </source>
</evidence>
<dbReference type="PANTHER" id="PTHR10057">
    <property type="entry name" value="PERIPHERAL-TYPE BENZODIAZEPINE RECEPTOR"/>
    <property type="match status" value="1"/>
</dbReference>
<evidence type="ECO:0000256" key="5">
    <source>
        <dbReference type="ARBA" id="ARBA00023136"/>
    </source>
</evidence>
<feature type="transmembrane region" description="Helical" evidence="6">
    <location>
        <begin position="103"/>
        <end position="122"/>
    </location>
</feature>
<organism evidence="7 8">
    <name type="scientific">Cristinia sonorae</name>
    <dbReference type="NCBI Taxonomy" id="1940300"/>
    <lineage>
        <taxon>Eukaryota</taxon>
        <taxon>Fungi</taxon>
        <taxon>Dikarya</taxon>
        <taxon>Basidiomycota</taxon>
        <taxon>Agaricomycotina</taxon>
        <taxon>Agaricomycetes</taxon>
        <taxon>Agaricomycetidae</taxon>
        <taxon>Agaricales</taxon>
        <taxon>Pleurotineae</taxon>
        <taxon>Stephanosporaceae</taxon>
        <taxon>Cristinia</taxon>
    </lineage>
</organism>
<dbReference type="GO" id="GO:0005741">
    <property type="term" value="C:mitochondrial outer membrane"/>
    <property type="evidence" value="ECO:0007669"/>
    <property type="project" value="TreeGrafter"/>
</dbReference>
<evidence type="ECO:0000256" key="4">
    <source>
        <dbReference type="ARBA" id="ARBA00022989"/>
    </source>
</evidence>
<dbReference type="EMBL" id="JAEVFJ010000003">
    <property type="protein sequence ID" value="KAH8105889.1"/>
    <property type="molecule type" value="Genomic_DNA"/>
</dbReference>
<comment type="caution">
    <text evidence="7">The sequence shown here is derived from an EMBL/GenBank/DDBJ whole genome shotgun (WGS) entry which is preliminary data.</text>
</comment>
<dbReference type="AlphaFoldDB" id="A0A8K0UY28"/>
<evidence type="ECO:0000313" key="7">
    <source>
        <dbReference type="EMBL" id="KAH8105889.1"/>
    </source>
</evidence>
<dbReference type="InterPro" id="IPR004307">
    <property type="entry name" value="TspO_MBR"/>
</dbReference>
<dbReference type="CDD" id="cd15904">
    <property type="entry name" value="TSPO_MBR"/>
    <property type="match status" value="1"/>
</dbReference>
<dbReference type="GO" id="GO:0033013">
    <property type="term" value="P:tetrapyrrole metabolic process"/>
    <property type="evidence" value="ECO:0007669"/>
    <property type="project" value="UniProtKB-ARBA"/>
</dbReference>
<reference evidence="7" key="1">
    <citation type="journal article" date="2021" name="New Phytol.">
        <title>Evolutionary innovations through gain and loss of genes in the ectomycorrhizal Boletales.</title>
        <authorList>
            <person name="Wu G."/>
            <person name="Miyauchi S."/>
            <person name="Morin E."/>
            <person name="Kuo A."/>
            <person name="Drula E."/>
            <person name="Varga T."/>
            <person name="Kohler A."/>
            <person name="Feng B."/>
            <person name="Cao Y."/>
            <person name="Lipzen A."/>
            <person name="Daum C."/>
            <person name="Hundley H."/>
            <person name="Pangilinan J."/>
            <person name="Johnson J."/>
            <person name="Barry K."/>
            <person name="LaButti K."/>
            <person name="Ng V."/>
            <person name="Ahrendt S."/>
            <person name="Min B."/>
            <person name="Choi I.G."/>
            <person name="Park H."/>
            <person name="Plett J.M."/>
            <person name="Magnuson J."/>
            <person name="Spatafora J.W."/>
            <person name="Nagy L.G."/>
            <person name="Henrissat B."/>
            <person name="Grigoriev I.V."/>
            <person name="Yang Z.L."/>
            <person name="Xu J."/>
            <person name="Martin F.M."/>
        </authorList>
    </citation>
    <scope>NUCLEOTIDE SEQUENCE</scope>
    <source>
        <strain evidence="7">KKN 215</strain>
    </source>
</reference>
<feature type="transmembrane region" description="Helical" evidence="6">
    <location>
        <begin position="129"/>
        <end position="147"/>
    </location>
</feature>
<dbReference type="Gene3D" id="1.20.1260.100">
    <property type="entry name" value="TspO/MBR protein"/>
    <property type="match status" value="1"/>
</dbReference>
<protein>
    <submittedName>
        <fullName evidence="7">TspO/MBR family-domain-containing protein</fullName>
    </submittedName>
</protein>
<dbReference type="Proteomes" id="UP000813824">
    <property type="component" value="Unassembled WGS sequence"/>
</dbReference>
<keyword evidence="3 6" id="KW-0812">Transmembrane</keyword>
<evidence type="ECO:0000256" key="3">
    <source>
        <dbReference type="ARBA" id="ARBA00022692"/>
    </source>
</evidence>
<name>A0A8K0UY28_9AGAR</name>
<evidence type="ECO:0000256" key="2">
    <source>
        <dbReference type="ARBA" id="ARBA00007524"/>
    </source>
</evidence>
<feature type="transmembrane region" description="Helical" evidence="6">
    <location>
        <begin position="63"/>
        <end position="83"/>
    </location>
</feature>
<dbReference type="FunFam" id="1.20.1260.100:FF:000001">
    <property type="entry name" value="translocator protein 2"/>
    <property type="match status" value="1"/>
</dbReference>
<comment type="subcellular location">
    <subcellularLocation>
        <location evidence="1">Membrane</location>
        <topology evidence="1">Multi-pass membrane protein</topology>
    </subcellularLocation>
</comment>
<gene>
    <name evidence="7" type="ORF">BXZ70DRAFT_1004193</name>
</gene>
<keyword evidence="8" id="KW-1185">Reference proteome</keyword>
<keyword evidence="4 6" id="KW-1133">Transmembrane helix</keyword>
<evidence type="ECO:0000313" key="8">
    <source>
        <dbReference type="Proteomes" id="UP000813824"/>
    </source>
</evidence>
<dbReference type="PANTHER" id="PTHR10057:SF0">
    <property type="entry name" value="TRANSLOCATOR PROTEIN"/>
    <property type="match status" value="1"/>
</dbReference>
<dbReference type="OrthoDB" id="8841220at2759"/>
<evidence type="ECO:0000256" key="6">
    <source>
        <dbReference type="SAM" id="Phobius"/>
    </source>
</evidence>
<feature type="transmembrane region" description="Helical" evidence="6">
    <location>
        <begin position="23"/>
        <end position="42"/>
    </location>
</feature>
<feature type="transmembrane region" description="Helical" evidence="6">
    <location>
        <begin position="159"/>
        <end position="179"/>
    </location>
</feature>
<accession>A0A8K0UY28</accession>
<sequence>MLNINLHFPVHLPNVLLHVPRNVALAVGVPLVFGMLSGAPTSQEVKRHWYNSLHFPRGRPPPAAFPFIWSTLYMSIGYASHLAAKTFDASSSPEAKAALSKGLLVYFVQLGLNLGWTSLFFVKHKVGLALVDSIMITGMSLYMTKLFHTPTSGKSTWFLAPYCAWLVYATYLNAGIWHLNRNRYLREDDDEYSSKKDV</sequence>
<dbReference type="InterPro" id="IPR038330">
    <property type="entry name" value="TspO/MBR-related_sf"/>
</dbReference>
<dbReference type="Pfam" id="PF03073">
    <property type="entry name" value="TspO_MBR"/>
    <property type="match status" value="1"/>
</dbReference>
<comment type="similarity">
    <text evidence="2">Belongs to the TspO/BZRP family.</text>
</comment>
<keyword evidence="5 6" id="KW-0472">Membrane</keyword>
<proteinExistence type="inferred from homology"/>